<comment type="caution">
    <text evidence="3">The sequence shown here is derived from an EMBL/GenBank/DDBJ whole genome shotgun (WGS) entry which is preliminary data.</text>
</comment>
<keyword evidence="1" id="KW-1133">Transmembrane helix</keyword>
<evidence type="ECO:0000313" key="4">
    <source>
        <dbReference type="Proteomes" id="UP001225034"/>
    </source>
</evidence>
<dbReference type="Proteomes" id="UP001225034">
    <property type="component" value="Unassembled WGS sequence"/>
</dbReference>
<accession>A0ABT9YC17</accession>
<keyword evidence="1" id="KW-0812">Transmembrane</keyword>
<dbReference type="InterPro" id="IPR012867">
    <property type="entry name" value="DUF1648"/>
</dbReference>
<name>A0ABT9YC17_9BACI</name>
<organism evidence="3 4">
    <name type="scientific">Alkalicoccobacillus murimartini</name>
    <dbReference type="NCBI Taxonomy" id="171685"/>
    <lineage>
        <taxon>Bacteria</taxon>
        <taxon>Bacillati</taxon>
        <taxon>Bacillota</taxon>
        <taxon>Bacilli</taxon>
        <taxon>Bacillales</taxon>
        <taxon>Bacillaceae</taxon>
        <taxon>Alkalicoccobacillus</taxon>
    </lineage>
</organism>
<feature type="transmembrane region" description="Helical" evidence="1">
    <location>
        <begin position="7"/>
        <end position="28"/>
    </location>
</feature>
<feature type="domain" description="DUF1648" evidence="2">
    <location>
        <begin position="13"/>
        <end position="58"/>
    </location>
</feature>
<keyword evidence="4" id="KW-1185">Reference proteome</keyword>
<dbReference type="RefSeq" id="WP_306979035.1">
    <property type="nucleotide sequence ID" value="NZ_JAUSUA010000001.1"/>
</dbReference>
<dbReference type="EMBL" id="JAUSUA010000001">
    <property type="protein sequence ID" value="MDQ0205388.1"/>
    <property type="molecule type" value="Genomic_DNA"/>
</dbReference>
<protein>
    <recommendedName>
        <fullName evidence="2">DUF1648 domain-containing protein</fullName>
    </recommendedName>
</protein>
<sequence length="153" mass="17285">MKFLQFFSWGTLLVFLIHVGYLIYFWPILPAEIPINYGAGGPDSWGSKALLCIMPGIGVVMWLFIHLISLNPEEFNYINLTEENKHLQFKMGRKLSIVVKNCTVLLFIFGNQGMLAGALNESQILPLSLVAISLIGMMSYLFYALFWSATLKT</sequence>
<reference evidence="3 4" key="1">
    <citation type="submission" date="2023-07" db="EMBL/GenBank/DDBJ databases">
        <title>Genomic Encyclopedia of Type Strains, Phase IV (KMG-IV): sequencing the most valuable type-strain genomes for metagenomic binning, comparative biology and taxonomic classification.</title>
        <authorList>
            <person name="Goeker M."/>
        </authorList>
    </citation>
    <scope>NUCLEOTIDE SEQUENCE [LARGE SCALE GENOMIC DNA]</scope>
    <source>
        <strain evidence="3 4">DSM 19154</strain>
    </source>
</reference>
<feature type="transmembrane region" description="Helical" evidence="1">
    <location>
        <begin position="124"/>
        <end position="146"/>
    </location>
</feature>
<evidence type="ECO:0000256" key="1">
    <source>
        <dbReference type="SAM" id="Phobius"/>
    </source>
</evidence>
<keyword evidence="1" id="KW-0472">Membrane</keyword>
<dbReference type="Pfam" id="PF07853">
    <property type="entry name" value="DUF1648"/>
    <property type="match status" value="1"/>
</dbReference>
<proteinExistence type="predicted"/>
<feature type="transmembrane region" description="Helical" evidence="1">
    <location>
        <begin position="97"/>
        <end position="118"/>
    </location>
</feature>
<evidence type="ECO:0000313" key="3">
    <source>
        <dbReference type="EMBL" id="MDQ0205388.1"/>
    </source>
</evidence>
<feature type="transmembrane region" description="Helical" evidence="1">
    <location>
        <begin position="48"/>
        <end position="68"/>
    </location>
</feature>
<gene>
    <name evidence="3" type="ORF">J2S05_000162</name>
</gene>
<evidence type="ECO:0000259" key="2">
    <source>
        <dbReference type="Pfam" id="PF07853"/>
    </source>
</evidence>